<name>A0A941BJ97_9BURK</name>
<dbReference type="EMBL" id="JAGQDD010000001">
    <property type="protein sequence ID" value="MBQ0928849.1"/>
    <property type="molecule type" value="Genomic_DNA"/>
</dbReference>
<protein>
    <recommendedName>
        <fullName evidence="4">Tetratricopeptide repeat protein</fullName>
    </recommendedName>
</protein>
<sequence length="410" mass="43474">MSGPLSHRLMGAALGVLAALFTPAAPAAPRTPGDDAELLQQLPTRLGDAPPQRARLQAPRADPTRLPLALALAREALERARTRGDPSELGPAQAALAPWWGLAAPPPPVRLLRATLRQNQHDFSAALADLDALADAPAGATPPVPLAVRAQAEWTRATLHQVLGNWAQARTGCERLAAGVDQALGPATAWTGQVCLAELDSLQGRDPQAAQRTLASIARRAAGSGLDTAWLALVRAELAARLGSAEAGPLFREATAGSPGVYALAAHADWLLDQRREREVLRLLADRAEADALLLRLALAQQRLGDPAAAASIAQLQARFDAARLRQDNSHARELSRFELELRGRASVALELALGQWQLQKEPADALAVLRAAQAAGRPEAAAPVRAWARTQGFVDRRWPSERPRPGVGS</sequence>
<reference evidence="2 3" key="1">
    <citation type="submission" date="2021-04" db="EMBL/GenBank/DDBJ databases">
        <title>The genome sequence of Ideonella sp. 3Y2.</title>
        <authorList>
            <person name="Liu Y."/>
        </authorList>
    </citation>
    <scope>NUCLEOTIDE SEQUENCE [LARGE SCALE GENOMIC DNA]</scope>
    <source>
        <strain evidence="2 3">3Y2</strain>
    </source>
</reference>
<comment type="caution">
    <text evidence="2">The sequence shown here is derived from an EMBL/GenBank/DDBJ whole genome shotgun (WGS) entry which is preliminary data.</text>
</comment>
<gene>
    <name evidence="2" type="ORF">KAK03_00025</name>
</gene>
<evidence type="ECO:0000256" key="1">
    <source>
        <dbReference type="SAM" id="SignalP"/>
    </source>
</evidence>
<evidence type="ECO:0008006" key="4">
    <source>
        <dbReference type="Google" id="ProtNLM"/>
    </source>
</evidence>
<proteinExistence type="predicted"/>
<keyword evidence="3" id="KW-1185">Reference proteome</keyword>
<evidence type="ECO:0000313" key="3">
    <source>
        <dbReference type="Proteomes" id="UP000676246"/>
    </source>
</evidence>
<keyword evidence="1" id="KW-0732">Signal</keyword>
<organism evidence="2 3">
    <name type="scientific">Ideonella alba</name>
    <dbReference type="NCBI Taxonomy" id="2824118"/>
    <lineage>
        <taxon>Bacteria</taxon>
        <taxon>Pseudomonadati</taxon>
        <taxon>Pseudomonadota</taxon>
        <taxon>Betaproteobacteria</taxon>
        <taxon>Burkholderiales</taxon>
        <taxon>Sphaerotilaceae</taxon>
        <taxon>Ideonella</taxon>
    </lineage>
</organism>
<feature type="signal peptide" evidence="1">
    <location>
        <begin position="1"/>
        <end position="27"/>
    </location>
</feature>
<accession>A0A941BJ97</accession>
<evidence type="ECO:0000313" key="2">
    <source>
        <dbReference type="EMBL" id="MBQ0928849.1"/>
    </source>
</evidence>
<feature type="chain" id="PRO_5037948601" description="Tetratricopeptide repeat protein" evidence="1">
    <location>
        <begin position="28"/>
        <end position="410"/>
    </location>
</feature>
<dbReference type="Proteomes" id="UP000676246">
    <property type="component" value="Unassembled WGS sequence"/>
</dbReference>
<dbReference type="AlphaFoldDB" id="A0A941BJ97"/>
<dbReference type="RefSeq" id="WP_210850969.1">
    <property type="nucleotide sequence ID" value="NZ_JAGQDD010000001.1"/>
</dbReference>